<dbReference type="Gene3D" id="3.90.1300.10">
    <property type="entry name" value="Amidase signature (AS) domain"/>
    <property type="match status" value="1"/>
</dbReference>
<evidence type="ECO:0000313" key="3">
    <source>
        <dbReference type="EMBL" id="PQJ15522.1"/>
    </source>
</evidence>
<dbReference type="PANTHER" id="PTHR42678:SF34">
    <property type="entry name" value="OS04G0183300 PROTEIN"/>
    <property type="match status" value="1"/>
</dbReference>
<keyword evidence="1" id="KW-0732">Signal</keyword>
<dbReference type="PANTHER" id="PTHR42678">
    <property type="entry name" value="AMIDASE"/>
    <property type="match status" value="1"/>
</dbReference>
<evidence type="ECO:0000259" key="2">
    <source>
        <dbReference type="Pfam" id="PF01425"/>
    </source>
</evidence>
<evidence type="ECO:0000256" key="1">
    <source>
        <dbReference type="SAM" id="SignalP"/>
    </source>
</evidence>
<gene>
    <name evidence="3" type="ORF">BST99_07030</name>
</gene>
<feature type="chain" id="PRO_5015549576" evidence="1">
    <location>
        <begin position="23"/>
        <end position="562"/>
    </location>
</feature>
<reference evidence="4" key="1">
    <citation type="submission" date="2016-11" db="EMBL/GenBank/DDBJ databases">
        <title>Trade-off between light-utilization and light-protection in marine flavobacteria.</title>
        <authorList>
            <person name="Kumagai Y."/>
            <person name="Yoshizawa S."/>
            <person name="Kogure K."/>
        </authorList>
    </citation>
    <scope>NUCLEOTIDE SEQUENCE [LARGE SCALE GENOMIC DNA]</scope>
    <source>
        <strain evidence="4">SG-18</strain>
    </source>
</reference>
<dbReference type="PROSITE" id="PS51257">
    <property type="entry name" value="PROKAR_LIPOPROTEIN"/>
    <property type="match status" value="1"/>
</dbReference>
<organism evidence="3 4">
    <name type="scientific">Aureicoccus marinus</name>
    <dbReference type="NCBI Taxonomy" id="754435"/>
    <lineage>
        <taxon>Bacteria</taxon>
        <taxon>Pseudomonadati</taxon>
        <taxon>Bacteroidota</taxon>
        <taxon>Flavobacteriia</taxon>
        <taxon>Flavobacteriales</taxon>
        <taxon>Flavobacteriaceae</taxon>
        <taxon>Aureicoccus</taxon>
    </lineage>
</organism>
<dbReference type="EMBL" id="MQVX01000001">
    <property type="protein sequence ID" value="PQJ15522.1"/>
    <property type="molecule type" value="Genomic_DNA"/>
</dbReference>
<dbReference type="RefSeq" id="WP_105001175.1">
    <property type="nucleotide sequence ID" value="NZ_MQVX01000001.1"/>
</dbReference>
<feature type="domain" description="Amidase" evidence="2">
    <location>
        <begin position="117"/>
        <end position="496"/>
    </location>
</feature>
<protein>
    <submittedName>
        <fullName evidence="3">Amidase</fullName>
    </submittedName>
</protein>
<dbReference type="InterPro" id="IPR023631">
    <property type="entry name" value="Amidase_dom"/>
</dbReference>
<feature type="signal peptide" evidence="1">
    <location>
        <begin position="1"/>
        <end position="22"/>
    </location>
</feature>
<dbReference type="AlphaFoldDB" id="A0A2S7T6I1"/>
<accession>A0A2S7T6I1</accession>
<comment type="caution">
    <text evidence="3">The sequence shown here is derived from an EMBL/GenBank/DDBJ whole genome shotgun (WGS) entry which is preliminary data.</text>
</comment>
<dbReference type="Proteomes" id="UP000239366">
    <property type="component" value="Unassembled WGS sequence"/>
</dbReference>
<dbReference type="SUPFAM" id="SSF75304">
    <property type="entry name" value="Amidase signature (AS) enzymes"/>
    <property type="match status" value="1"/>
</dbReference>
<sequence>MKFPIRLFQVALVACLFSSCIFDNTKEAEVDTPEELWPSTYNDSAEVAANADHPFGRMRYKLIQSKVQDRDAIFKGFYQEVMAFSDARYEELRPLVLEQSIPAIQASVKSGAFTYEELVLFYLKRIYRYELNPETTLYTIMALNPKVLEEARALKANADGEHPVYGMPILLKDNIGTQEMKTTAGAIALMENQTEDAFIVEQLKKKGAIILGKVNLSEWAYFMCTGCPVGYSAVGGQTLNPYGRKIFESGGSSSGSGTSMAANYAVAAVGTETSGSILSPSSQNSVVGMKPTIGLLSRTGIVPISSTLDTPGPMTRSVIDNAIVMDAMRGFDIGDDDSVKADWPAGWYQTTEADAVKGKRFGVFNQLVERDSVYKATVEKLERAGAKIVRMDSPEIGLPGFITLLNIDMKVDLVSYLSTQPKDTEAVKVRSVADVVEFNLQDTLTTVPYGMQLLEGIVADTTSQESLEAIKKQLQTNGRLYFNQLMNENQLDAVLSLNNAHAGFAAVAKYPALTIPMGYTAEGEPRSLTLIGKQFQEGKLYRLGAPIESLLQARKTPEGYTD</sequence>
<proteinExistence type="predicted"/>
<dbReference type="Pfam" id="PF01425">
    <property type="entry name" value="Amidase"/>
    <property type="match status" value="1"/>
</dbReference>
<evidence type="ECO:0000313" key="4">
    <source>
        <dbReference type="Proteomes" id="UP000239366"/>
    </source>
</evidence>
<keyword evidence="4" id="KW-1185">Reference proteome</keyword>
<dbReference type="InterPro" id="IPR036928">
    <property type="entry name" value="AS_sf"/>
</dbReference>
<name>A0A2S7T6I1_9FLAO</name>
<dbReference type="OrthoDB" id="9811471at2"/>